<proteinExistence type="predicted"/>
<dbReference type="AlphaFoldDB" id="A0A1Z5S644"/>
<protein>
    <submittedName>
        <fullName evidence="1">Uncharacterized protein</fullName>
    </submittedName>
</protein>
<keyword evidence="2" id="KW-1185">Reference proteome</keyword>
<gene>
    <name evidence="1" type="ORF">SORBI_3001G173201</name>
</gene>
<name>A0A1Z5S644_SORBI</name>
<accession>A0A1Z5S644</accession>
<dbReference type="InParanoid" id="A0A1Z5S644"/>
<evidence type="ECO:0000313" key="1">
    <source>
        <dbReference type="EMBL" id="OQU91402.1"/>
    </source>
</evidence>
<evidence type="ECO:0000313" key="2">
    <source>
        <dbReference type="Proteomes" id="UP000000768"/>
    </source>
</evidence>
<organism evidence="1 2">
    <name type="scientific">Sorghum bicolor</name>
    <name type="common">Sorghum</name>
    <name type="synonym">Sorghum vulgare</name>
    <dbReference type="NCBI Taxonomy" id="4558"/>
    <lineage>
        <taxon>Eukaryota</taxon>
        <taxon>Viridiplantae</taxon>
        <taxon>Streptophyta</taxon>
        <taxon>Embryophyta</taxon>
        <taxon>Tracheophyta</taxon>
        <taxon>Spermatophyta</taxon>
        <taxon>Magnoliopsida</taxon>
        <taxon>Liliopsida</taxon>
        <taxon>Poales</taxon>
        <taxon>Poaceae</taxon>
        <taxon>PACMAD clade</taxon>
        <taxon>Panicoideae</taxon>
        <taxon>Andropogonodae</taxon>
        <taxon>Andropogoneae</taxon>
        <taxon>Sorghinae</taxon>
        <taxon>Sorghum</taxon>
    </lineage>
</organism>
<dbReference type="Proteomes" id="UP000000768">
    <property type="component" value="Chromosome 1"/>
</dbReference>
<dbReference type="Gramene" id="OQU91402">
    <property type="protein sequence ID" value="OQU91402"/>
    <property type="gene ID" value="SORBI_3001G173201"/>
</dbReference>
<sequence length="54" mass="6254">MAAWRPSGSWIRCKEIRDDRSLATSSSYGGVVSCYGEDPTRRRPHRAWIWRGDN</sequence>
<dbReference type="EMBL" id="CM000760">
    <property type="protein sequence ID" value="OQU91402.1"/>
    <property type="molecule type" value="Genomic_DNA"/>
</dbReference>
<reference evidence="1 2" key="1">
    <citation type="journal article" date="2009" name="Nature">
        <title>The Sorghum bicolor genome and the diversification of grasses.</title>
        <authorList>
            <person name="Paterson A.H."/>
            <person name="Bowers J.E."/>
            <person name="Bruggmann R."/>
            <person name="Dubchak I."/>
            <person name="Grimwood J."/>
            <person name="Gundlach H."/>
            <person name="Haberer G."/>
            <person name="Hellsten U."/>
            <person name="Mitros T."/>
            <person name="Poliakov A."/>
            <person name="Schmutz J."/>
            <person name="Spannagl M."/>
            <person name="Tang H."/>
            <person name="Wang X."/>
            <person name="Wicker T."/>
            <person name="Bharti A.K."/>
            <person name="Chapman J."/>
            <person name="Feltus F.A."/>
            <person name="Gowik U."/>
            <person name="Grigoriev I.V."/>
            <person name="Lyons E."/>
            <person name="Maher C.A."/>
            <person name="Martis M."/>
            <person name="Narechania A."/>
            <person name="Otillar R.P."/>
            <person name="Penning B.W."/>
            <person name="Salamov A.A."/>
            <person name="Wang Y."/>
            <person name="Zhang L."/>
            <person name="Carpita N.C."/>
            <person name="Freeling M."/>
            <person name="Gingle A.R."/>
            <person name="Hash C.T."/>
            <person name="Keller B."/>
            <person name="Klein P."/>
            <person name="Kresovich S."/>
            <person name="McCann M.C."/>
            <person name="Ming R."/>
            <person name="Peterson D.G."/>
            <person name="Mehboob-ur-Rahman"/>
            <person name="Ware D."/>
            <person name="Westhoff P."/>
            <person name="Mayer K.F."/>
            <person name="Messing J."/>
            <person name="Rokhsar D.S."/>
        </authorList>
    </citation>
    <scope>NUCLEOTIDE SEQUENCE [LARGE SCALE GENOMIC DNA]</scope>
    <source>
        <strain evidence="2">cv. BTx623</strain>
    </source>
</reference>
<reference evidence="2" key="2">
    <citation type="journal article" date="2018" name="Plant J.">
        <title>The Sorghum bicolor reference genome: improved assembly, gene annotations, a transcriptome atlas, and signatures of genome organization.</title>
        <authorList>
            <person name="McCormick R.F."/>
            <person name="Truong S.K."/>
            <person name="Sreedasyam A."/>
            <person name="Jenkins J."/>
            <person name="Shu S."/>
            <person name="Sims D."/>
            <person name="Kennedy M."/>
            <person name="Amirebrahimi M."/>
            <person name="Weers B.D."/>
            <person name="McKinley B."/>
            <person name="Mattison A."/>
            <person name="Morishige D.T."/>
            <person name="Grimwood J."/>
            <person name="Schmutz J."/>
            <person name="Mullet J.E."/>
        </authorList>
    </citation>
    <scope>NUCLEOTIDE SEQUENCE [LARGE SCALE GENOMIC DNA]</scope>
    <source>
        <strain evidence="2">cv. BTx623</strain>
    </source>
</reference>
<dbReference type="PROSITE" id="PS51257">
    <property type="entry name" value="PROKAR_LIPOPROTEIN"/>
    <property type="match status" value="1"/>
</dbReference>